<evidence type="ECO:0000256" key="1">
    <source>
        <dbReference type="SAM" id="SignalP"/>
    </source>
</evidence>
<feature type="signal peptide" evidence="1">
    <location>
        <begin position="1"/>
        <end position="20"/>
    </location>
</feature>
<gene>
    <name evidence="2" type="ORF">AUP74_00083</name>
</gene>
<dbReference type="STRING" id="1769779.AUP74_00083"/>
<evidence type="ECO:0000313" key="3">
    <source>
        <dbReference type="Proteomes" id="UP000095672"/>
    </source>
</evidence>
<proteinExistence type="predicted"/>
<organism evidence="2 3">
    <name type="scientific">Microbulbifer aggregans</name>
    <dbReference type="NCBI Taxonomy" id="1769779"/>
    <lineage>
        <taxon>Bacteria</taxon>
        <taxon>Pseudomonadati</taxon>
        <taxon>Pseudomonadota</taxon>
        <taxon>Gammaproteobacteria</taxon>
        <taxon>Cellvibrionales</taxon>
        <taxon>Microbulbiferaceae</taxon>
        <taxon>Microbulbifer</taxon>
    </lineage>
</organism>
<evidence type="ECO:0000313" key="2">
    <source>
        <dbReference type="EMBL" id="AOS95560.1"/>
    </source>
</evidence>
<dbReference type="AlphaFoldDB" id="A0A1C9W335"/>
<sequence length="159" mass="16975" precursor="true">MYKLTAIAVAGLLATSVTQARSLSSELVGQWQSQCKKASGRYLQVISHFSEAGDYKAKSAFYTDAGCKAPMGMEIVSTGKYRLGSLLTTPGGDQAQEIDLEVRELHSGGMTLPGVGEQVYQIIAIIDGRLVFGDAPGLPAVTGGQRPTKLNKNFYSNKQ</sequence>
<dbReference type="Proteomes" id="UP000095672">
    <property type="component" value="Chromosome"/>
</dbReference>
<feature type="chain" id="PRO_5008895319" description="APCDD1 domain-containing protein" evidence="1">
    <location>
        <begin position="21"/>
        <end position="159"/>
    </location>
</feature>
<keyword evidence="3" id="KW-1185">Reference proteome</keyword>
<dbReference type="KEGG" id="micc:AUP74_00083"/>
<dbReference type="RefSeq" id="WP_145924273.1">
    <property type="nucleotide sequence ID" value="NZ_CP014143.1"/>
</dbReference>
<dbReference type="OrthoDB" id="5734130at2"/>
<dbReference type="PATRIC" id="fig|1769779.3.peg.81"/>
<protein>
    <recommendedName>
        <fullName evidence="4">APCDD1 domain-containing protein</fullName>
    </recommendedName>
</protein>
<name>A0A1C9W335_9GAMM</name>
<keyword evidence="1" id="KW-0732">Signal</keyword>
<dbReference type="EMBL" id="CP014143">
    <property type="protein sequence ID" value="AOS95560.1"/>
    <property type="molecule type" value="Genomic_DNA"/>
</dbReference>
<evidence type="ECO:0008006" key="4">
    <source>
        <dbReference type="Google" id="ProtNLM"/>
    </source>
</evidence>
<accession>A0A1C9W335</accession>
<reference evidence="3" key="1">
    <citation type="submission" date="2016-01" db="EMBL/GenBank/DDBJ databases">
        <title>Complete genome sequence of Microbulbifer sp. CCB-MM1, a halophile isolated from Matang Mangrove Forest, Perak.</title>
        <authorList>
            <person name="Moh T.H."/>
            <person name="Dinesh B."/>
            <person name="Lau N.-S."/>
            <person name="Go F."/>
            <person name="Alexander Chong S.-C."/>
        </authorList>
    </citation>
    <scope>NUCLEOTIDE SEQUENCE [LARGE SCALE GENOMIC DNA]</scope>
    <source>
        <strain evidence="3">CCB-MM1</strain>
    </source>
</reference>